<reference evidence="15 16" key="1">
    <citation type="submission" date="2018-04" db="EMBL/GenBank/DDBJ databases">
        <title>Genomic Encyclopedia of Archaeal and Bacterial Type Strains, Phase II (KMG-II): from individual species to whole genera.</title>
        <authorList>
            <person name="Goeker M."/>
        </authorList>
    </citation>
    <scope>NUCLEOTIDE SEQUENCE [LARGE SCALE GENOMIC DNA]</scope>
    <source>
        <strain evidence="15 16">DSM 26809</strain>
    </source>
</reference>
<evidence type="ECO:0000256" key="10">
    <source>
        <dbReference type="ARBA" id="ARBA00043668"/>
    </source>
</evidence>
<keyword evidence="8" id="KW-0472">Membrane</keyword>
<evidence type="ECO:0000313" key="16">
    <source>
        <dbReference type="Proteomes" id="UP000244168"/>
    </source>
</evidence>
<comment type="catalytic activity">
    <reaction evidence="10">
        <text>1D-myo-inositol 1,2,5,6-tetrakisphosphate + H2O = 1D-myo-inositol 1,2,6-trisphosphate + phosphate</text>
        <dbReference type="Rhea" id="RHEA:77119"/>
        <dbReference type="ChEBI" id="CHEBI:15377"/>
        <dbReference type="ChEBI" id="CHEBI:43474"/>
        <dbReference type="ChEBI" id="CHEBI:195535"/>
        <dbReference type="ChEBI" id="CHEBI:195537"/>
        <dbReference type="EC" id="3.1.3.62"/>
    </reaction>
    <physiologicalReaction direction="left-to-right" evidence="10">
        <dbReference type="Rhea" id="RHEA:77120"/>
    </physiologicalReaction>
</comment>
<evidence type="ECO:0000256" key="8">
    <source>
        <dbReference type="ARBA" id="ARBA00023136"/>
    </source>
</evidence>
<keyword evidence="7" id="KW-0378">Hydrolase</keyword>
<sequence>MLHKKSLLFSAALLLAATAVNAQNCNSDWLGTKTLYKAPAYHPSVVPAGYKPVFINHVGRHGARHLTKEVNTSFAWQLLHRADSAKALTAAGQHLWKLVQNLTAVEKGQVKSISDEGRDELRGIGKRMYAHYPSVFTGKVELNVGYTKEIRTKQSADAFLQGLKAGFKDSADVKEYNDDTDLRFYDSSPTYTAFEDGGSWEKPMNTLRESLKIDVVNHTLAVKWFQPAFLKTLKPAQEDKLVGDVFGFATIVYSLQAEIKKAGYQWTDVNFAPLFTCAEQAALSKLDVADDYLKKAPGTDANGIQVRIAVPLLVNFINTTDEFIKTGKPNAQLRLAHAETIAPFAALLGMTGADKVAADMKNIEAAWKSSNVIPLSSNIQWIFYRKAGTTDLLVKFLLNEKEVHITGLKNASTYYHWKDVRAFYVNKLNKLNVGLGDDMAAYLKNVK</sequence>
<dbReference type="RefSeq" id="WP_107827345.1">
    <property type="nucleotide sequence ID" value="NZ_CP160205.1"/>
</dbReference>
<keyword evidence="16" id="KW-1185">Reference proteome</keyword>
<comment type="catalytic activity">
    <reaction evidence="11">
        <text>1D-myo-inositol 1,2,4,5,6-pentakisphosphate + H2O = 1D-myo-inositol 1,2,5,6-tetrakisphosphate + phosphate</text>
        <dbReference type="Rhea" id="RHEA:77115"/>
        <dbReference type="ChEBI" id="CHEBI:15377"/>
        <dbReference type="ChEBI" id="CHEBI:43474"/>
        <dbReference type="ChEBI" id="CHEBI:57798"/>
        <dbReference type="ChEBI" id="CHEBI:195535"/>
        <dbReference type="EC" id="3.1.3.62"/>
    </reaction>
    <physiologicalReaction direction="left-to-right" evidence="11">
        <dbReference type="Rhea" id="RHEA:77116"/>
    </physiologicalReaction>
</comment>
<dbReference type="SUPFAM" id="SSF53254">
    <property type="entry name" value="Phosphoglycerate mutase-like"/>
    <property type="match status" value="1"/>
</dbReference>
<evidence type="ECO:0000256" key="12">
    <source>
        <dbReference type="ARBA" id="ARBA00043691"/>
    </source>
</evidence>
<keyword evidence="6 14" id="KW-0732">Signal</keyword>
<comment type="catalytic activity">
    <reaction evidence="12">
        <text>1D-myo-inositol hexakisphosphate + H2O = 1D-myo-inositol 1,2,4,5,6-pentakisphosphate + phosphate</text>
        <dbReference type="Rhea" id="RHEA:16989"/>
        <dbReference type="ChEBI" id="CHEBI:15377"/>
        <dbReference type="ChEBI" id="CHEBI:43474"/>
        <dbReference type="ChEBI" id="CHEBI:57798"/>
        <dbReference type="ChEBI" id="CHEBI:58130"/>
        <dbReference type="EC" id="3.1.3.62"/>
    </reaction>
    <physiologicalReaction direction="left-to-right" evidence="12">
        <dbReference type="Rhea" id="RHEA:16990"/>
    </physiologicalReaction>
</comment>
<evidence type="ECO:0000256" key="4">
    <source>
        <dbReference type="ARBA" id="ARBA00013040"/>
    </source>
</evidence>
<dbReference type="Proteomes" id="UP000244168">
    <property type="component" value="Unassembled WGS sequence"/>
</dbReference>
<evidence type="ECO:0000256" key="3">
    <source>
        <dbReference type="ARBA" id="ARBA00012976"/>
    </source>
</evidence>
<evidence type="ECO:0000313" key="15">
    <source>
        <dbReference type="EMBL" id="PTQ99415.1"/>
    </source>
</evidence>
<dbReference type="InterPro" id="IPR029033">
    <property type="entry name" value="His_PPase_superfam"/>
</dbReference>
<evidence type="ECO:0000256" key="13">
    <source>
        <dbReference type="ARBA" id="ARBA00043832"/>
    </source>
</evidence>
<name>A0A2T5JCM2_9SPHI</name>
<evidence type="ECO:0000256" key="7">
    <source>
        <dbReference type="ARBA" id="ARBA00022801"/>
    </source>
</evidence>
<comment type="subcellular location">
    <subcellularLocation>
        <location evidence="1">Membrane</location>
    </subcellularLocation>
</comment>
<evidence type="ECO:0000256" key="6">
    <source>
        <dbReference type="ARBA" id="ARBA00022729"/>
    </source>
</evidence>
<feature type="chain" id="PRO_5015710469" description="Multiple inositol polyphosphate phosphatase 1" evidence="14">
    <location>
        <begin position="23"/>
        <end position="447"/>
    </location>
</feature>
<gene>
    <name evidence="15" type="ORF">C8P68_102239</name>
</gene>
<evidence type="ECO:0000256" key="5">
    <source>
        <dbReference type="ARBA" id="ARBA00018097"/>
    </source>
</evidence>
<evidence type="ECO:0000256" key="11">
    <source>
        <dbReference type="ARBA" id="ARBA00043671"/>
    </source>
</evidence>
<evidence type="ECO:0000256" key="1">
    <source>
        <dbReference type="ARBA" id="ARBA00004370"/>
    </source>
</evidence>
<dbReference type="EC" id="3.1.3.62" evidence="4"/>
<dbReference type="Gene3D" id="3.40.50.1240">
    <property type="entry name" value="Phosphoglycerate mutase-like"/>
    <property type="match status" value="1"/>
</dbReference>
<dbReference type="PANTHER" id="PTHR20963:SF8">
    <property type="entry name" value="MULTIPLE INOSITOL POLYPHOSPHATE PHOSPHATASE 1"/>
    <property type="match status" value="1"/>
</dbReference>
<accession>A0A2T5JCM2</accession>
<comment type="caution">
    <text evidence="15">The sequence shown here is derived from an EMBL/GenBank/DDBJ whole genome shotgun (WGS) entry which is preliminary data.</text>
</comment>
<comment type="similarity">
    <text evidence="2">Belongs to the histidine acid phosphatase family. MINPP1 subfamily.</text>
</comment>
<dbReference type="EC" id="3.1.3.80" evidence="3"/>
<evidence type="ECO:0000256" key="9">
    <source>
        <dbReference type="ARBA" id="ARBA00031642"/>
    </source>
</evidence>
<dbReference type="PANTHER" id="PTHR20963">
    <property type="entry name" value="MULTIPLE INOSITOL POLYPHOSPHATE PHOSPHATASE-RELATED"/>
    <property type="match status" value="1"/>
</dbReference>
<protein>
    <recommendedName>
        <fullName evidence="5">Multiple inositol polyphosphate phosphatase 1</fullName>
        <ecNumber evidence="4">3.1.3.62</ecNumber>
        <ecNumber evidence="3">3.1.3.80</ecNumber>
    </recommendedName>
    <alternativeName>
        <fullName evidence="9">2,3-bisphosphoglycerate 3-phosphatase</fullName>
    </alternativeName>
</protein>
<dbReference type="GO" id="GO:0034417">
    <property type="term" value="F:bisphosphoglycerate 3-phosphatase activity"/>
    <property type="evidence" value="ECO:0007669"/>
    <property type="project" value="UniProtKB-EC"/>
</dbReference>
<proteinExistence type="inferred from homology"/>
<evidence type="ECO:0000256" key="2">
    <source>
        <dbReference type="ARBA" id="ARBA00008422"/>
    </source>
</evidence>
<dbReference type="AlphaFoldDB" id="A0A2T5JCM2"/>
<dbReference type="Pfam" id="PF00328">
    <property type="entry name" value="His_Phos_2"/>
    <property type="match status" value="1"/>
</dbReference>
<dbReference type="InterPro" id="IPR000560">
    <property type="entry name" value="His_Pase_clade-2"/>
</dbReference>
<organism evidence="15 16">
    <name type="scientific">Mucilaginibacter yixingensis</name>
    <dbReference type="NCBI Taxonomy" id="1295612"/>
    <lineage>
        <taxon>Bacteria</taxon>
        <taxon>Pseudomonadati</taxon>
        <taxon>Bacteroidota</taxon>
        <taxon>Sphingobacteriia</taxon>
        <taxon>Sphingobacteriales</taxon>
        <taxon>Sphingobacteriaceae</taxon>
        <taxon>Mucilaginibacter</taxon>
    </lineage>
</organism>
<comment type="catalytic activity">
    <reaction evidence="13">
        <text>(2R)-2,3-bisphosphoglycerate + H2O = (2R)-2-phosphoglycerate + phosphate</text>
        <dbReference type="Rhea" id="RHEA:27381"/>
        <dbReference type="ChEBI" id="CHEBI:15377"/>
        <dbReference type="ChEBI" id="CHEBI:43474"/>
        <dbReference type="ChEBI" id="CHEBI:58248"/>
        <dbReference type="ChEBI" id="CHEBI:58289"/>
        <dbReference type="EC" id="3.1.3.80"/>
    </reaction>
    <physiologicalReaction direction="left-to-right" evidence="13">
        <dbReference type="Rhea" id="RHEA:27382"/>
    </physiologicalReaction>
</comment>
<dbReference type="GO" id="GO:0016020">
    <property type="term" value="C:membrane"/>
    <property type="evidence" value="ECO:0007669"/>
    <property type="project" value="UniProtKB-SubCell"/>
</dbReference>
<evidence type="ECO:0000256" key="14">
    <source>
        <dbReference type="SAM" id="SignalP"/>
    </source>
</evidence>
<dbReference type="EMBL" id="QAOQ01000002">
    <property type="protein sequence ID" value="PTQ99415.1"/>
    <property type="molecule type" value="Genomic_DNA"/>
</dbReference>
<dbReference type="OrthoDB" id="9770871at2"/>
<feature type="signal peptide" evidence="14">
    <location>
        <begin position="1"/>
        <end position="22"/>
    </location>
</feature>